<evidence type="ECO:0000313" key="4">
    <source>
        <dbReference type="Proteomes" id="UP001325680"/>
    </source>
</evidence>
<dbReference type="InterPro" id="IPR036278">
    <property type="entry name" value="Sialidase_sf"/>
</dbReference>
<dbReference type="Proteomes" id="UP001325680">
    <property type="component" value="Chromosome"/>
</dbReference>
<protein>
    <submittedName>
        <fullName evidence="3">YHS domain-containing protein</fullName>
    </submittedName>
</protein>
<name>A0ABZ0W9E0_9BACT</name>
<dbReference type="CDD" id="cd15482">
    <property type="entry name" value="Sialidase_non-viral"/>
    <property type="match status" value="1"/>
</dbReference>
<evidence type="ECO:0000259" key="2">
    <source>
        <dbReference type="SMART" id="SM00746"/>
    </source>
</evidence>
<dbReference type="EMBL" id="CP139960">
    <property type="protein sequence ID" value="WQD38696.1"/>
    <property type="molecule type" value="Genomic_DNA"/>
</dbReference>
<keyword evidence="4" id="KW-1185">Reference proteome</keyword>
<gene>
    <name evidence="3" type="ORF">U0035_00880</name>
</gene>
<organism evidence="3 4">
    <name type="scientific">Niabella yanshanensis</name>
    <dbReference type="NCBI Taxonomy" id="577386"/>
    <lineage>
        <taxon>Bacteria</taxon>
        <taxon>Pseudomonadati</taxon>
        <taxon>Bacteroidota</taxon>
        <taxon>Chitinophagia</taxon>
        <taxon>Chitinophagales</taxon>
        <taxon>Chitinophagaceae</taxon>
        <taxon>Niabella</taxon>
    </lineage>
</organism>
<dbReference type="SMART" id="SM00746">
    <property type="entry name" value="TRASH"/>
    <property type="match status" value="1"/>
</dbReference>
<sequence length="471" mass="51488">MKLYIFLIVMVFLLSCGTENNKGNTSQQALSISDSLNLAGCVSLTSDENNHLVISWTETETESKKKHFYMATFDELTKAFLTRVSIPVEQNVALHEEGMPKIAIKGDGTIIAVYETSTPSEKNKFAGDVRYIVSMDKGKTWTLPRYLHQDTVAGKSHSFATITRLGDGEIGACWLDASLSKISKGRPVKFAKTSAANAFGNEQLVDSVACECCRIAIGGHPDGRLAIAFRDIINDSIRDLSIITSNDNGKNFSGAIPFSNDGWVIDGCPHNGPSVSIGEKNIYVTWFTGGTQKGVYYGKLGDQMQLSYKRLMSAQGRFIQLCQLPDDSSVVTFNEARVEGDLHYNRIMLHKMTKGKAYSFEIDGRRSLATYPVVKALSADKVMVAWSQDDKIYYQVVDVSAIKQPVPDVQPAAGVILSNPATIKTSNPTDPVCGMTIGGHASLTATYQAKVMGFCSDICRDKFIKDPAAFD</sequence>
<accession>A0ABZ0W9E0</accession>
<evidence type="ECO:0000313" key="3">
    <source>
        <dbReference type="EMBL" id="WQD38696.1"/>
    </source>
</evidence>
<dbReference type="PROSITE" id="PS51257">
    <property type="entry name" value="PROKAR_LIPOPROTEIN"/>
    <property type="match status" value="1"/>
</dbReference>
<evidence type="ECO:0000256" key="1">
    <source>
        <dbReference type="SAM" id="SignalP"/>
    </source>
</evidence>
<feature type="signal peptide" evidence="1">
    <location>
        <begin position="1"/>
        <end position="21"/>
    </location>
</feature>
<dbReference type="SUPFAM" id="SSF50939">
    <property type="entry name" value="Sialidases"/>
    <property type="match status" value="1"/>
</dbReference>
<proteinExistence type="predicted"/>
<dbReference type="InterPro" id="IPR011017">
    <property type="entry name" value="TRASH_dom"/>
</dbReference>
<feature type="chain" id="PRO_5045191249" evidence="1">
    <location>
        <begin position="22"/>
        <end position="471"/>
    </location>
</feature>
<feature type="domain" description="TRASH" evidence="2">
    <location>
        <begin position="430"/>
        <end position="467"/>
    </location>
</feature>
<dbReference type="RefSeq" id="WP_114791426.1">
    <property type="nucleotide sequence ID" value="NZ_CP139960.1"/>
</dbReference>
<reference evidence="3 4" key="1">
    <citation type="submission" date="2023-12" db="EMBL/GenBank/DDBJ databases">
        <title>Genome sequencing and assembly of bacterial species from a model synthetic community.</title>
        <authorList>
            <person name="Hogle S.L."/>
        </authorList>
    </citation>
    <scope>NUCLEOTIDE SEQUENCE [LARGE SCALE GENOMIC DNA]</scope>
    <source>
        <strain evidence="3 4">HAMBI_3031</strain>
    </source>
</reference>
<keyword evidence="1" id="KW-0732">Signal</keyword>